<evidence type="ECO:0000256" key="5">
    <source>
        <dbReference type="ARBA" id="ARBA00023155"/>
    </source>
</evidence>
<feature type="region of interest" description="Disordered" evidence="9">
    <location>
        <begin position="339"/>
        <end position="373"/>
    </location>
</feature>
<dbReference type="InterPro" id="IPR020479">
    <property type="entry name" value="HD_metazoa"/>
</dbReference>
<keyword evidence="12" id="KW-1185">Reference proteome</keyword>
<organism evidence="11 12">
    <name type="scientific">Anopheles dirus</name>
    <dbReference type="NCBI Taxonomy" id="7168"/>
    <lineage>
        <taxon>Eukaryota</taxon>
        <taxon>Metazoa</taxon>
        <taxon>Ecdysozoa</taxon>
        <taxon>Arthropoda</taxon>
        <taxon>Hexapoda</taxon>
        <taxon>Insecta</taxon>
        <taxon>Pterygota</taxon>
        <taxon>Neoptera</taxon>
        <taxon>Endopterygota</taxon>
        <taxon>Diptera</taxon>
        <taxon>Nematocera</taxon>
        <taxon>Culicoidea</taxon>
        <taxon>Culicidae</taxon>
        <taxon>Anophelinae</taxon>
        <taxon>Anopheles</taxon>
    </lineage>
</organism>
<dbReference type="GO" id="GO:0005634">
    <property type="term" value="C:nucleus"/>
    <property type="evidence" value="ECO:0007669"/>
    <property type="project" value="UniProtKB-SubCell"/>
</dbReference>
<dbReference type="InterPro" id="IPR017970">
    <property type="entry name" value="Homeobox_CS"/>
</dbReference>
<dbReference type="CDD" id="cd00086">
    <property type="entry name" value="homeodomain"/>
    <property type="match status" value="1"/>
</dbReference>
<dbReference type="PROSITE" id="PS00027">
    <property type="entry name" value="HOMEOBOX_1"/>
    <property type="match status" value="1"/>
</dbReference>
<evidence type="ECO:0000256" key="3">
    <source>
        <dbReference type="ARBA" id="ARBA00022473"/>
    </source>
</evidence>
<keyword evidence="3" id="KW-0217">Developmental protein</keyword>
<dbReference type="InterPro" id="IPR009057">
    <property type="entry name" value="Homeodomain-like_sf"/>
</dbReference>
<reference evidence="11" key="2">
    <citation type="submission" date="2020-05" db="UniProtKB">
        <authorList>
            <consortium name="EnsemblMetazoa"/>
        </authorList>
    </citation>
    <scope>IDENTIFICATION</scope>
    <source>
        <strain evidence="11">WRAIR2</strain>
    </source>
</reference>
<dbReference type="STRING" id="7168.A0A182N9Q5"/>
<dbReference type="GO" id="GO:0000981">
    <property type="term" value="F:DNA-binding transcription factor activity, RNA polymerase II-specific"/>
    <property type="evidence" value="ECO:0007669"/>
    <property type="project" value="InterPro"/>
</dbReference>
<evidence type="ECO:0000259" key="10">
    <source>
        <dbReference type="PROSITE" id="PS50071"/>
    </source>
</evidence>
<dbReference type="VEuPathDB" id="VectorBase:ADIR004381"/>
<feature type="compositionally biased region" description="Basic and acidic residues" evidence="9">
    <location>
        <begin position="151"/>
        <end position="173"/>
    </location>
</feature>
<dbReference type="SUPFAM" id="SSF46689">
    <property type="entry name" value="Homeodomain-like"/>
    <property type="match status" value="1"/>
</dbReference>
<evidence type="ECO:0000256" key="9">
    <source>
        <dbReference type="SAM" id="MobiDB-lite"/>
    </source>
</evidence>
<accession>A0A182N9Q5</accession>
<dbReference type="PANTHER" id="PTHR24340">
    <property type="entry name" value="HOMEOBOX PROTEIN NKX"/>
    <property type="match status" value="1"/>
</dbReference>
<dbReference type="GO" id="GO:0000978">
    <property type="term" value="F:RNA polymerase II cis-regulatory region sequence-specific DNA binding"/>
    <property type="evidence" value="ECO:0007669"/>
    <property type="project" value="TreeGrafter"/>
</dbReference>
<keyword evidence="4 7" id="KW-0238">DNA-binding</keyword>
<evidence type="ECO:0000313" key="12">
    <source>
        <dbReference type="Proteomes" id="UP000075884"/>
    </source>
</evidence>
<keyword evidence="5 7" id="KW-0371">Homeobox</keyword>
<comment type="subcellular location">
    <subcellularLocation>
        <location evidence="1 7 8">Nucleus</location>
    </subcellularLocation>
</comment>
<proteinExistence type="inferred from homology"/>
<evidence type="ECO:0000256" key="1">
    <source>
        <dbReference type="ARBA" id="ARBA00004123"/>
    </source>
</evidence>
<feature type="compositionally biased region" description="Basic and acidic residues" evidence="9">
    <location>
        <begin position="363"/>
        <end position="373"/>
    </location>
</feature>
<protein>
    <recommendedName>
        <fullName evidence="10">Homeobox domain-containing protein</fullName>
    </recommendedName>
</protein>
<comment type="similarity">
    <text evidence="2">Belongs to the NK-2 homeobox family.</text>
</comment>
<feature type="compositionally biased region" description="Polar residues" evidence="9">
    <location>
        <begin position="123"/>
        <end position="139"/>
    </location>
</feature>
<evidence type="ECO:0000256" key="2">
    <source>
        <dbReference type="ARBA" id="ARBA00005661"/>
    </source>
</evidence>
<feature type="compositionally biased region" description="Basic residues" evidence="9">
    <location>
        <begin position="219"/>
        <end position="244"/>
    </location>
</feature>
<dbReference type="AlphaFoldDB" id="A0A182N9Q5"/>
<dbReference type="PANTHER" id="PTHR24340:SF82">
    <property type="entry name" value="HOMEOBOX PROTEIN VND"/>
    <property type="match status" value="1"/>
</dbReference>
<feature type="region of interest" description="Disordered" evidence="9">
    <location>
        <begin position="73"/>
        <end position="190"/>
    </location>
</feature>
<sequence>MASPTATAPVLTWSPLLFPPWNTALLPAAFYPVAALRSLPGFLDSMKLPQSQRTTSTGAGFRICNLLELDGDKKQHGAKKRKSSSPIDDAVALHRSRDHEADEADDEDDSGAVDTGCPEGSLTRRSGTTLSQEDTSSNPDLHGCSVVNSDDDSRPEARRATERGASRGQDERTQSPPGTSGDEGSKPTPRAMTLAEDLHARFGYAGALHAGAHLPHLGSHPHHPHHHHQHHHPAHLHHPHHHHSLATTPPSHHSHPHALFGGRAWPYDSCNTLNACHQQAAHQQQAHQRLFAQQVSPADSTSPVHSERSYIGSTPLATLAAAGVAGGDLAAVGHLAGGRAGSGMRTPSPSDSERGEHLHHHLHGDAHTEHSDDVDIEEGCDDEMIDMIEDTDDGGMPTERGHGAAGGMGHKKRKRRVLFSKAQTYELERRFRQQRYLSAPEREHLASLIRLTPTQVKIWFQNHRYKTKRAAHEKGALDHHGGGGHGGAGGNGAGGLPSPRRVAVPVLVRDGKPCLGGGKQPHDLLSAVPAAAHLQLPPGFQHASLLHHAAAAAGRWWS</sequence>
<dbReference type="EnsemblMetazoa" id="ADIR004381-RA">
    <property type="protein sequence ID" value="ADIR004381-PA"/>
    <property type="gene ID" value="ADIR004381"/>
</dbReference>
<feature type="compositionally biased region" description="Basic and acidic residues" evidence="9">
    <location>
        <begin position="91"/>
        <end position="100"/>
    </location>
</feature>
<evidence type="ECO:0000256" key="8">
    <source>
        <dbReference type="RuleBase" id="RU000682"/>
    </source>
</evidence>
<feature type="region of interest" description="Disordered" evidence="9">
    <location>
        <begin position="472"/>
        <end position="499"/>
    </location>
</feature>
<dbReference type="PROSITE" id="PS50071">
    <property type="entry name" value="HOMEOBOX_2"/>
    <property type="match status" value="1"/>
</dbReference>
<dbReference type="InterPro" id="IPR050394">
    <property type="entry name" value="Homeobox_NK-like"/>
</dbReference>
<evidence type="ECO:0000256" key="4">
    <source>
        <dbReference type="ARBA" id="ARBA00023125"/>
    </source>
</evidence>
<keyword evidence="6 7" id="KW-0539">Nucleus</keyword>
<dbReference type="Gene3D" id="1.10.10.60">
    <property type="entry name" value="Homeodomain-like"/>
    <property type="match status" value="1"/>
</dbReference>
<dbReference type="Proteomes" id="UP000075884">
    <property type="component" value="Unassembled WGS sequence"/>
</dbReference>
<evidence type="ECO:0000313" key="11">
    <source>
        <dbReference type="EnsemblMetazoa" id="ADIR004381-PA"/>
    </source>
</evidence>
<evidence type="ECO:0000256" key="6">
    <source>
        <dbReference type="ARBA" id="ARBA00023242"/>
    </source>
</evidence>
<dbReference type="Pfam" id="PF00046">
    <property type="entry name" value="Homeodomain"/>
    <property type="match status" value="1"/>
</dbReference>
<evidence type="ECO:0000256" key="7">
    <source>
        <dbReference type="PROSITE-ProRule" id="PRU00108"/>
    </source>
</evidence>
<dbReference type="FunFam" id="1.10.10.60:FF:000101">
    <property type="entry name" value="NK2 homeobox 8"/>
    <property type="match status" value="1"/>
</dbReference>
<reference evidence="12" key="1">
    <citation type="submission" date="2013-03" db="EMBL/GenBank/DDBJ databases">
        <title>The Genome Sequence of Anopheles dirus WRAIR2.</title>
        <authorList>
            <consortium name="The Broad Institute Genomics Platform"/>
            <person name="Neafsey D.E."/>
            <person name="Walton C."/>
            <person name="Walker B."/>
            <person name="Young S.K."/>
            <person name="Zeng Q."/>
            <person name="Gargeya S."/>
            <person name="Fitzgerald M."/>
            <person name="Haas B."/>
            <person name="Abouelleil A."/>
            <person name="Allen A.W."/>
            <person name="Alvarado L."/>
            <person name="Arachchi H.M."/>
            <person name="Berlin A.M."/>
            <person name="Chapman S.B."/>
            <person name="Gainer-Dewar J."/>
            <person name="Goldberg J."/>
            <person name="Griggs A."/>
            <person name="Gujja S."/>
            <person name="Hansen M."/>
            <person name="Howarth C."/>
            <person name="Imamovic A."/>
            <person name="Ireland A."/>
            <person name="Larimer J."/>
            <person name="McCowan C."/>
            <person name="Murphy C."/>
            <person name="Pearson M."/>
            <person name="Poon T.W."/>
            <person name="Priest M."/>
            <person name="Roberts A."/>
            <person name="Saif S."/>
            <person name="Shea T."/>
            <person name="Sisk P."/>
            <person name="Sykes S."/>
            <person name="Wortman J."/>
            <person name="Nusbaum C."/>
            <person name="Birren B."/>
        </authorList>
    </citation>
    <scope>NUCLEOTIDE SEQUENCE [LARGE SCALE GENOMIC DNA]</scope>
    <source>
        <strain evidence="12">WRAIR2</strain>
    </source>
</reference>
<feature type="DNA-binding region" description="Homeobox" evidence="7">
    <location>
        <begin position="412"/>
        <end position="471"/>
    </location>
</feature>
<feature type="compositionally biased region" description="Basic and acidic residues" evidence="9">
    <location>
        <begin position="472"/>
        <end position="481"/>
    </location>
</feature>
<feature type="compositionally biased region" description="Gly residues" evidence="9">
    <location>
        <begin position="483"/>
        <end position="495"/>
    </location>
</feature>
<dbReference type="InterPro" id="IPR001356">
    <property type="entry name" value="HD"/>
</dbReference>
<feature type="compositionally biased region" description="Acidic residues" evidence="9">
    <location>
        <begin position="101"/>
        <end position="111"/>
    </location>
</feature>
<feature type="region of interest" description="Disordered" evidence="9">
    <location>
        <begin position="213"/>
        <end position="256"/>
    </location>
</feature>
<dbReference type="PRINTS" id="PR00024">
    <property type="entry name" value="HOMEOBOX"/>
</dbReference>
<name>A0A182N9Q5_9DIPT</name>
<dbReference type="SMART" id="SM00389">
    <property type="entry name" value="HOX"/>
    <property type="match status" value="1"/>
</dbReference>
<feature type="domain" description="Homeobox" evidence="10">
    <location>
        <begin position="410"/>
        <end position="470"/>
    </location>
</feature>
<dbReference type="GO" id="GO:0030154">
    <property type="term" value="P:cell differentiation"/>
    <property type="evidence" value="ECO:0007669"/>
    <property type="project" value="TreeGrafter"/>
</dbReference>